<dbReference type="eggNOG" id="COG2453">
    <property type="taxonomic scope" value="Bacteria"/>
</dbReference>
<keyword evidence="1" id="KW-0378">Hydrolase</keyword>
<comment type="caution">
    <text evidence="3">The sequence shown here is derived from an EMBL/GenBank/DDBJ whole genome shotgun (WGS) entry which is preliminary data.</text>
</comment>
<dbReference type="AlphaFoldDB" id="A4AD49"/>
<dbReference type="CDD" id="cd14505">
    <property type="entry name" value="CDKN3-like"/>
    <property type="match status" value="1"/>
</dbReference>
<dbReference type="PANTHER" id="PTHR23339">
    <property type="entry name" value="TYROSINE SPECIFIC PROTEIN PHOSPHATASE AND DUAL SPECIFICITY PROTEIN PHOSPHATASE"/>
    <property type="match status" value="1"/>
</dbReference>
<evidence type="ECO:0000259" key="2">
    <source>
        <dbReference type="PROSITE" id="PS50056"/>
    </source>
</evidence>
<dbReference type="Pfam" id="PF22784">
    <property type="entry name" value="PTP-SAK"/>
    <property type="match status" value="1"/>
</dbReference>
<dbReference type="InterPro" id="IPR050561">
    <property type="entry name" value="PTP"/>
</dbReference>
<dbReference type="PROSITE" id="PS00383">
    <property type="entry name" value="TYR_PHOSPHATASE_1"/>
    <property type="match status" value="1"/>
</dbReference>
<dbReference type="Gene3D" id="3.90.190.10">
    <property type="entry name" value="Protein tyrosine phosphatase superfamily"/>
    <property type="match status" value="1"/>
</dbReference>
<reference evidence="3 4" key="1">
    <citation type="journal article" date="2007" name="Proc. Natl. Acad. Sci. U.S.A.">
        <title>Characterization of a marine gammaproteobacterium capable of aerobic anoxygenic photosynthesis.</title>
        <authorList>
            <person name="Fuchs B.M."/>
            <person name="Spring S."/>
            <person name="Teeling H."/>
            <person name="Quast C."/>
            <person name="Wulf J."/>
            <person name="Schattenhofer M."/>
            <person name="Yan S."/>
            <person name="Ferriera S."/>
            <person name="Johnson J."/>
            <person name="Glockner F.O."/>
            <person name="Amann R."/>
        </authorList>
    </citation>
    <scope>NUCLEOTIDE SEQUENCE [LARGE SCALE GENOMIC DNA]</scope>
    <source>
        <strain evidence="3">KT71</strain>
    </source>
</reference>
<evidence type="ECO:0000256" key="1">
    <source>
        <dbReference type="ARBA" id="ARBA00022801"/>
    </source>
</evidence>
<dbReference type="InterPro" id="IPR016130">
    <property type="entry name" value="Tyr_Pase_AS"/>
</dbReference>
<gene>
    <name evidence="3" type="ORF">KT71_08600</name>
</gene>
<name>A4AD49_9GAMM</name>
<accession>A4AD49</accession>
<dbReference type="HOGENOM" id="CLU_047330_5_0_6"/>
<dbReference type="GO" id="GO:0016791">
    <property type="term" value="F:phosphatase activity"/>
    <property type="evidence" value="ECO:0007669"/>
    <property type="project" value="UniProtKB-ARBA"/>
</dbReference>
<dbReference type="InterPro" id="IPR029021">
    <property type="entry name" value="Prot-tyrosine_phosphatase-like"/>
</dbReference>
<dbReference type="SUPFAM" id="SSF52799">
    <property type="entry name" value="(Phosphotyrosine protein) phosphatases II"/>
    <property type="match status" value="1"/>
</dbReference>
<dbReference type="FunFam" id="3.90.190.10:FF:000157">
    <property type="entry name" value="Protein-tyrosine phosphatase"/>
    <property type="match status" value="1"/>
</dbReference>
<dbReference type="SMART" id="SM00404">
    <property type="entry name" value="PTPc_motif"/>
    <property type="match status" value="1"/>
</dbReference>
<dbReference type="STRING" id="314285.KT71_08600"/>
<dbReference type="InterPro" id="IPR057023">
    <property type="entry name" value="PTP-SAK"/>
</dbReference>
<dbReference type="EMBL" id="AAOA02000003">
    <property type="protein sequence ID" value="EAQ96102.2"/>
    <property type="molecule type" value="Genomic_DNA"/>
</dbReference>
<evidence type="ECO:0000313" key="4">
    <source>
        <dbReference type="Proteomes" id="UP000019205"/>
    </source>
</evidence>
<feature type="domain" description="Tyrosine specific protein phosphatases" evidence="2">
    <location>
        <begin position="113"/>
        <end position="176"/>
    </location>
</feature>
<dbReference type="PROSITE" id="PS50056">
    <property type="entry name" value="TYR_PHOSPHATASE_2"/>
    <property type="match status" value="1"/>
</dbReference>
<organism evidence="3 4">
    <name type="scientific">Congregibacter litoralis KT71</name>
    <dbReference type="NCBI Taxonomy" id="314285"/>
    <lineage>
        <taxon>Bacteria</taxon>
        <taxon>Pseudomonadati</taxon>
        <taxon>Pseudomonadota</taxon>
        <taxon>Gammaproteobacteria</taxon>
        <taxon>Cellvibrionales</taxon>
        <taxon>Halieaceae</taxon>
        <taxon>Congregibacter</taxon>
    </lineage>
</organism>
<dbReference type="InterPro" id="IPR003595">
    <property type="entry name" value="Tyr_Pase_cat"/>
</dbReference>
<dbReference type="InterPro" id="IPR000387">
    <property type="entry name" value="Tyr_Pase_dom"/>
</dbReference>
<evidence type="ECO:0000313" key="3">
    <source>
        <dbReference type="EMBL" id="EAQ96102.2"/>
    </source>
</evidence>
<protein>
    <recommendedName>
        <fullName evidence="2">Tyrosine specific protein phosphatases domain-containing protein</fullName>
    </recommendedName>
</protein>
<proteinExistence type="predicted"/>
<sequence>MTRLSARSSLSDPLVIAAVQTPIGGRLGLTFCPGKCDPNAMTGAWARDLDQDLQAICDWGACGLITLMETDELVSLGVPDLGGRSNAHSLSWWHMPIVDVSIPTKEFEMIWHESWWQMVNLLSAEENLVIHCRGGLGRTGLVAARILVDLGLSPDVAIKRVRSARPGAIETTEQKRYVLDKVWDRFTTIAHD</sequence>
<dbReference type="Proteomes" id="UP000019205">
    <property type="component" value="Chromosome"/>
</dbReference>
<keyword evidence="4" id="KW-1185">Reference proteome</keyword>
<dbReference type="OrthoDB" id="9806482at2"/>
<reference evidence="3 4" key="2">
    <citation type="journal article" date="2009" name="PLoS ONE">
        <title>The photosynthetic apparatus and its regulation in the aerobic gammaproteobacterium Congregibacter litoralis gen. nov., sp. nov.</title>
        <authorList>
            <person name="Spring S."/>
            <person name="Lunsdorf H."/>
            <person name="Fuchs B.M."/>
            <person name="Tindall B.J."/>
        </authorList>
    </citation>
    <scope>NUCLEOTIDE SEQUENCE [LARGE SCALE GENOMIC DNA]</scope>
    <source>
        <strain evidence="3">KT71</strain>
    </source>
</reference>